<feature type="non-terminal residue" evidence="1">
    <location>
        <position position="292"/>
    </location>
</feature>
<feature type="non-terminal residue" evidence="1">
    <location>
        <position position="1"/>
    </location>
</feature>
<organism evidence="1">
    <name type="scientific">marine sediment metagenome</name>
    <dbReference type="NCBI Taxonomy" id="412755"/>
    <lineage>
        <taxon>unclassified sequences</taxon>
        <taxon>metagenomes</taxon>
        <taxon>ecological metagenomes</taxon>
    </lineage>
</organism>
<dbReference type="AlphaFoldDB" id="X1AYM9"/>
<evidence type="ECO:0000313" key="1">
    <source>
        <dbReference type="EMBL" id="GAG88339.1"/>
    </source>
</evidence>
<reference evidence="1" key="1">
    <citation type="journal article" date="2014" name="Front. Microbiol.">
        <title>High frequency of phylogenetically diverse reductive dehalogenase-homologous genes in deep subseafloor sedimentary metagenomes.</title>
        <authorList>
            <person name="Kawai M."/>
            <person name="Futagami T."/>
            <person name="Toyoda A."/>
            <person name="Takaki Y."/>
            <person name="Nishi S."/>
            <person name="Hori S."/>
            <person name="Arai W."/>
            <person name="Tsubouchi T."/>
            <person name="Morono Y."/>
            <person name="Uchiyama I."/>
            <person name="Ito T."/>
            <person name="Fujiyama A."/>
            <person name="Inagaki F."/>
            <person name="Takami H."/>
        </authorList>
    </citation>
    <scope>NUCLEOTIDE SEQUENCE</scope>
    <source>
        <strain evidence="1">Expedition CK06-06</strain>
    </source>
</reference>
<dbReference type="EMBL" id="BART01011714">
    <property type="protein sequence ID" value="GAG88339.1"/>
    <property type="molecule type" value="Genomic_DNA"/>
</dbReference>
<name>X1AYM9_9ZZZZ</name>
<comment type="caution">
    <text evidence="1">The sequence shown here is derived from an EMBL/GenBank/DDBJ whole genome shotgun (WGS) entry which is preliminary data.</text>
</comment>
<protein>
    <submittedName>
        <fullName evidence="1">Uncharacterized protein</fullName>
    </submittedName>
</protein>
<sequence length="292" mass="32758">LESRLDSDGWSIEITARDFSCELERITVYGRHIAKDDGSLMFLGGADTIFNEAAEPNASAQTVMHNGRAVRLFSGEGGQSKLFSCAEVIDYLLTVYLPAGTLQNQPIERLEALTEGQKVYDLDVTGVNLLEALQRCCERAGIKFKFAPSMTETGPEQQIIFYKDAKGKTVELNCQRGGEALSISGTNVTELSSRKNRAVTGRYIGRGEFKIFEATFELAKGWDASLEEINYDKFSPSTNPDFIEVKDVYRRWVLNEAGDYTKEPYNQGEAYDFSPVFGSDNYVKKHRRFWPA</sequence>
<gene>
    <name evidence="1" type="ORF">S01H4_24806</name>
</gene>
<accession>X1AYM9</accession>
<proteinExistence type="predicted"/>